<proteinExistence type="predicted"/>
<dbReference type="AlphaFoldDB" id="M8BU17"/>
<evidence type="ECO:0000313" key="1">
    <source>
        <dbReference type="EnsemblPlants" id="EMT25464"/>
    </source>
</evidence>
<organism evidence="1">
    <name type="scientific">Aegilops tauschii</name>
    <name type="common">Tausch's goatgrass</name>
    <name type="synonym">Aegilops squarrosa</name>
    <dbReference type="NCBI Taxonomy" id="37682"/>
    <lineage>
        <taxon>Eukaryota</taxon>
        <taxon>Viridiplantae</taxon>
        <taxon>Streptophyta</taxon>
        <taxon>Embryophyta</taxon>
        <taxon>Tracheophyta</taxon>
        <taxon>Spermatophyta</taxon>
        <taxon>Magnoliopsida</taxon>
        <taxon>Liliopsida</taxon>
        <taxon>Poales</taxon>
        <taxon>Poaceae</taxon>
        <taxon>BOP clade</taxon>
        <taxon>Pooideae</taxon>
        <taxon>Triticodae</taxon>
        <taxon>Triticeae</taxon>
        <taxon>Triticinae</taxon>
        <taxon>Aegilops</taxon>
    </lineage>
</organism>
<sequence length="275" mass="30872">MAARQWVRWEEEILLEDDDEHHTECFYLRCAPLLGGGVSERDLAGGGPNCYFPPLGKLRSKWKFSELEDTHCETTCSPSYKTHPTPTRLKPPPPVPRVAIFHRQVKADADLSFHPPKMAARQWVRWEEEILLEDDDEHHTECFYLRCAPLLGGGVSERDLAVVGKYCPDPAPGNMVYSADPQFLRFLQEGITCDSVLAMGVTVRVEITQLSWKSRKEVIDWLNLLVSESSGQASNRGAANPVNSVPVQEICITNEQAPVPAIDEEQVIDLTMSDD</sequence>
<dbReference type="EnsemblPlants" id="EMT25464">
    <property type="protein sequence ID" value="EMT25464"/>
    <property type="gene ID" value="F775_27585"/>
</dbReference>
<accession>M8BU17</accession>
<name>M8BU17_AEGTA</name>
<protein>
    <submittedName>
        <fullName evidence="1">Uncharacterized protein</fullName>
    </submittedName>
</protein>
<reference evidence="1" key="1">
    <citation type="submission" date="2015-06" db="UniProtKB">
        <authorList>
            <consortium name="EnsemblPlants"/>
        </authorList>
    </citation>
    <scope>IDENTIFICATION</scope>
</reference>